<dbReference type="EMBL" id="JAKUCV010001501">
    <property type="protein sequence ID" value="KAJ4846143.1"/>
    <property type="molecule type" value="Genomic_DNA"/>
</dbReference>
<gene>
    <name evidence="2" type="ORF">Tsubulata_030957</name>
</gene>
<organism evidence="2 3">
    <name type="scientific">Turnera subulata</name>
    <dbReference type="NCBI Taxonomy" id="218843"/>
    <lineage>
        <taxon>Eukaryota</taxon>
        <taxon>Viridiplantae</taxon>
        <taxon>Streptophyta</taxon>
        <taxon>Embryophyta</taxon>
        <taxon>Tracheophyta</taxon>
        <taxon>Spermatophyta</taxon>
        <taxon>Magnoliopsida</taxon>
        <taxon>eudicotyledons</taxon>
        <taxon>Gunneridae</taxon>
        <taxon>Pentapetalae</taxon>
        <taxon>rosids</taxon>
        <taxon>fabids</taxon>
        <taxon>Malpighiales</taxon>
        <taxon>Passifloraceae</taxon>
        <taxon>Turnera</taxon>
    </lineage>
</organism>
<evidence type="ECO:0000313" key="3">
    <source>
        <dbReference type="Proteomes" id="UP001141552"/>
    </source>
</evidence>
<feature type="compositionally biased region" description="Basic and acidic residues" evidence="1">
    <location>
        <begin position="8"/>
        <end position="17"/>
    </location>
</feature>
<reference evidence="2" key="2">
    <citation type="journal article" date="2023" name="Plants (Basel)">
        <title>Annotation of the Turnera subulata (Passifloraceae) Draft Genome Reveals the S-Locus Evolved after the Divergence of Turneroideae from Passifloroideae in a Stepwise Manner.</title>
        <authorList>
            <person name="Henning P.M."/>
            <person name="Roalson E.H."/>
            <person name="Mir W."/>
            <person name="McCubbin A.G."/>
            <person name="Shore J.S."/>
        </authorList>
    </citation>
    <scope>NUCLEOTIDE SEQUENCE</scope>
    <source>
        <strain evidence="2">F60SS</strain>
    </source>
</reference>
<proteinExistence type="predicted"/>
<dbReference type="AlphaFoldDB" id="A0A9Q0GAF2"/>
<protein>
    <submittedName>
        <fullName evidence="2">Uncharacterized protein</fullName>
    </submittedName>
</protein>
<name>A0A9Q0GAF2_9ROSI</name>
<feature type="region of interest" description="Disordered" evidence="1">
    <location>
        <begin position="1"/>
        <end position="29"/>
    </location>
</feature>
<feature type="compositionally biased region" description="Polar residues" evidence="1">
    <location>
        <begin position="216"/>
        <end position="233"/>
    </location>
</feature>
<evidence type="ECO:0000256" key="1">
    <source>
        <dbReference type="SAM" id="MobiDB-lite"/>
    </source>
</evidence>
<accession>A0A9Q0GAF2</accession>
<keyword evidence="3" id="KW-1185">Reference proteome</keyword>
<feature type="region of interest" description="Disordered" evidence="1">
    <location>
        <begin position="198"/>
        <end position="246"/>
    </location>
</feature>
<feature type="compositionally biased region" description="Polar residues" evidence="1">
    <location>
        <begin position="319"/>
        <end position="336"/>
    </location>
</feature>
<feature type="region of interest" description="Disordered" evidence="1">
    <location>
        <begin position="301"/>
        <end position="352"/>
    </location>
</feature>
<reference evidence="2" key="1">
    <citation type="submission" date="2022-02" db="EMBL/GenBank/DDBJ databases">
        <authorList>
            <person name="Henning P.M."/>
            <person name="McCubbin A.G."/>
            <person name="Shore J.S."/>
        </authorList>
    </citation>
    <scope>NUCLEOTIDE SEQUENCE</scope>
    <source>
        <strain evidence="2">F60SS</strain>
        <tissue evidence="2">Leaves</tissue>
    </source>
</reference>
<comment type="caution">
    <text evidence="2">The sequence shown here is derived from an EMBL/GenBank/DDBJ whole genome shotgun (WGS) entry which is preliminary data.</text>
</comment>
<sequence length="401" mass="45724">MASRRSSKGKDPLQEHPTKRRSSSSSGNQYPVEGTHIWFTSRSQLNRFNTLFAKRLIAPPRYLPAEYPQEKHYTNLPRLLQQSHLWEFVTRSRHEYNADFIWAFYSTLTREGEVLSAQLNGKVIQLTLEQFGAIAKLPVQGHDISGYGADHFLTQYEIPLLAELGITEVKRNRLNDLFTTKAGVLPPSQRTIRYSYSSRKAPKYPPPLQIEPKGKPNSTISGQQRLKQTQNNIEGHRKSSSNTTYIPCPDPYRDSVICSRRKQVFFLLHKEPSDTGLSDLFTTKAGVLPPSQRTIRYSYSSRKAPKYPPPLQIEPKGKPNSTIPGQQRLKQTQNNIEGHRKSSSNTTDIPCPDPYRDSVICSRRKQVFFLLHKEPSDTGLSDLFTTKAGVLPPSQRTIRYK</sequence>
<evidence type="ECO:0000313" key="2">
    <source>
        <dbReference type="EMBL" id="KAJ4846143.1"/>
    </source>
</evidence>
<dbReference type="Proteomes" id="UP001141552">
    <property type="component" value="Unassembled WGS sequence"/>
</dbReference>